<keyword evidence="3" id="KW-1185">Reference proteome</keyword>
<keyword evidence="1" id="KW-0732">Signal</keyword>
<evidence type="ECO:0000256" key="1">
    <source>
        <dbReference type="SAM" id="SignalP"/>
    </source>
</evidence>
<sequence>MYRLSALLMFLLPALVQAAPHKIIHVVNPHHVSRAEYLADLRANSSLTDDQIDDRYREFLHDRERSQRGLILKLRVLIKKYRLKGIYLQGLSEKNHQATLDYLESLKQYEKTNTINESEFEKRKKDQNRLDLSELGAAGQLVITGELQTILPAEDAKAFEAVNSVKSDGSIKFVEKEEHERENAIVRNLMKADGVAVIVLSRDHNLADNLKELGFSCRYVITGSDPPVESNIDTFKNSIFKRSDKLTGNRLK</sequence>
<name>A0ABX5YPR3_9PLAN</name>
<proteinExistence type="predicted"/>
<dbReference type="RefSeq" id="WP_002645285.1">
    <property type="nucleotide sequence ID" value="NZ_CP042910.1"/>
</dbReference>
<protein>
    <submittedName>
        <fullName evidence="2">Uncharacterized protein</fullName>
    </submittedName>
</protein>
<accession>A0ABX5YPR3</accession>
<organism evidence="2 3">
    <name type="scientific">Gimesia maris</name>
    <dbReference type="NCBI Taxonomy" id="122"/>
    <lineage>
        <taxon>Bacteria</taxon>
        <taxon>Pseudomonadati</taxon>
        <taxon>Planctomycetota</taxon>
        <taxon>Planctomycetia</taxon>
        <taxon>Planctomycetales</taxon>
        <taxon>Planctomycetaceae</taxon>
        <taxon>Gimesia</taxon>
    </lineage>
</organism>
<gene>
    <name evidence="2" type="ORF">GmarT_34470</name>
</gene>
<evidence type="ECO:0000313" key="2">
    <source>
        <dbReference type="EMBL" id="QEG17565.1"/>
    </source>
</evidence>
<dbReference type="GeneID" id="98647957"/>
<evidence type="ECO:0000313" key="3">
    <source>
        <dbReference type="Proteomes" id="UP000322887"/>
    </source>
</evidence>
<dbReference type="Proteomes" id="UP000322887">
    <property type="component" value="Chromosome"/>
</dbReference>
<feature type="signal peptide" evidence="1">
    <location>
        <begin position="1"/>
        <end position="18"/>
    </location>
</feature>
<feature type="chain" id="PRO_5047427011" evidence="1">
    <location>
        <begin position="19"/>
        <end position="252"/>
    </location>
</feature>
<reference evidence="2 3" key="1">
    <citation type="submission" date="2019-08" db="EMBL/GenBank/DDBJ databases">
        <title>Deep-cultivation of Planctomycetes and their phenomic and genomic characterization uncovers novel biology.</title>
        <authorList>
            <person name="Wiegand S."/>
            <person name="Jogler M."/>
            <person name="Boedeker C."/>
            <person name="Pinto D."/>
            <person name="Vollmers J."/>
            <person name="Rivas-Marin E."/>
            <person name="Kohn T."/>
            <person name="Peeters S.H."/>
            <person name="Heuer A."/>
            <person name="Rast P."/>
            <person name="Oberbeckmann S."/>
            <person name="Bunk B."/>
            <person name="Jeske O."/>
            <person name="Meyerdierks A."/>
            <person name="Storesund J.E."/>
            <person name="Kallscheuer N."/>
            <person name="Luecker S."/>
            <person name="Lage O.M."/>
            <person name="Pohl T."/>
            <person name="Merkel B.J."/>
            <person name="Hornburger P."/>
            <person name="Mueller R.-W."/>
            <person name="Bruemmer F."/>
            <person name="Labrenz M."/>
            <person name="Spormann A.M."/>
            <person name="Op den Camp H."/>
            <person name="Overmann J."/>
            <person name="Amann R."/>
            <person name="Jetten M.S.M."/>
            <person name="Mascher T."/>
            <person name="Medema M.H."/>
            <person name="Devos D.P."/>
            <person name="Kaster A.-K."/>
            <person name="Ovreas L."/>
            <person name="Rohde M."/>
            <person name="Galperin M.Y."/>
            <person name="Jogler C."/>
        </authorList>
    </citation>
    <scope>NUCLEOTIDE SEQUENCE [LARGE SCALE GENOMIC DNA]</scope>
    <source>
        <strain evidence="2 3">DSM 8797</strain>
    </source>
</reference>
<dbReference type="EMBL" id="CP042910">
    <property type="protein sequence ID" value="QEG17565.1"/>
    <property type="molecule type" value="Genomic_DNA"/>
</dbReference>